<dbReference type="EMBL" id="MFVE01000006">
    <property type="protein sequence ID" value="OGI95193.1"/>
    <property type="molecule type" value="Genomic_DNA"/>
</dbReference>
<dbReference type="STRING" id="1801780.A2917_00885"/>
<dbReference type="SUPFAM" id="SSF52540">
    <property type="entry name" value="P-loop containing nucleoside triphosphate hydrolases"/>
    <property type="match status" value="1"/>
</dbReference>
<dbReference type="InterPro" id="IPR027417">
    <property type="entry name" value="P-loop_NTPase"/>
</dbReference>
<keyword evidence="4" id="KW-0804">Transcription</keyword>
<dbReference type="Gene3D" id="1.10.10.60">
    <property type="entry name" value="Homeodomain-like"/>
    <property type="match status" value="1"/>
</dbReference>
<dbReference type="Gene3D" id="3.40.50.300">
    <property type="entry name" value="P-loop containing nucleotide triphosphate hydrolases"/>
    <property type="match status" value="1"/>
</dbReference>
<dbReference type="Gene3D" id="1.10.8.60">
    <property type="match status" value="1"/>
</dbReference>
<dbReference type="Proteomes" id="UP000178104">
    <property type="component" value="Unassembled WGS sequence"/>
</dbReference>
<dbReference type="PROSITE" id="PS50045">
    <property type="entry name" value="SIGMA54_INTERACT_4"/>
    <property type="match status" value="1"/>
</dbReference>
<dbReference type="InterPro" id="IPR009057">
    <property type="entry name" value="Homeodomain-like_sf"/>
</dbReference>
<gene>
    <name evidence="6" type="ORF">A2917_00885</name>
</gene>
<dbReference type="Pfam" id="PF00158">
    <property type="entry name" value="Sigma54_activat"/>
    <property type="match status" value="1"/>
</dbReference>
<accession>A0A1F6XM70</accession>
<dbReference type="InterPro" id="IPR003593">
    <property type="entry name" value="AAA+_ATPase"/>
</dbReference>
<keyword evidence="3" id="KW-0805">Transcription regulation</keyword>
<dbReference type="InterPro" id="IPR002078">
    <property type="entry name" value="Sigma_54_int"/>
</dbReference>
<proteinExistence type="predicted"/>
<name>A0A1F6XM70_9BACT</name>
<evidence type="ECO:0000313" key="7">
    <source>
        <dbReference type="Proteomes" id="UP000178104"/>
    </source>
</evidence>
<protein>
    <recommendedName>
        <fullName evidence="5">Sigma-54 factor interaction domain-containing protein</fullName>
    </recommendedName>
</protein>
<organism evidence="6 7">
    <name type="scientific">Candidatus Nomurabacteria bacterium RIFCSPLOWO2_01_FULL_42_17</name>
    <dbReference type="NCBI Taxonomy" id="1801780"/>
    <lineage>
        <taxon>Bacteria</taxon>
        <taxon>Candidatus Nomuraibacteriota</taxon>
    </lineage>
</organism>
<keyword evidence="2" id="KW-0067">ATP-binding</keyword>
<dbReference type="SUPFAM" id="SSF46689">
    <property type="entry name" value="Homeodomain-like"/>
    <property type="match status" value="1"/>
</dbReference>
<evidence type="ECO:0000256" key="2">
    <source>
        <dbReference type="ARBA" id="ARBA00022840"/>
    </source>
</evidence>
<feature type="domain" description="Sigma-54 factor interaction" evidence="5">
    <location>
        <begin position="17"/>
        <end position="242"/>
    </location>
</feature>
<dbReference type="AlphaFoldDB" id="A0A1F6XM70"/>
<dbReference type="PANTHER" id="PTHR32071">
    <property type="entry name" value="TRANSCRIPTIONAL REGULATORY PROTEIN"/>
    <property type="match status" value="1"/>
</dbReference>
<evidence type="ECO:0000256" key="4">
    <source>
        <dbReference type="ARBA" id="ARBA00023163"/>
    </source>
</evidence>
<dbReference type="GO" id="GO:0006355">
    <property type="term" value="P:regulation of DNA-templated transcription"/>
    <property type="evidence" value="ECO:0007669"/>
    <property type="project" value="InterPro"/>
</dbReference>
<dbReference type="CDD" id="cd00009">
    <property type="entry name" value="AAA"/>
    <property type="match status" value="1"/>
</dbReference>
<sequence length="340" mass="38808">MLTQELRSELQQVPTLIVGRSQKAGEMRELAQRLGKTGHTVLIQGETGTGKEIAAKEIHNNGRQNRPFVPVNCSAITSTLFESEMFGHREGSFTDAYEDRKGFFESVEDGTILLDEVGTLPLDFQVKLLRILEDGMFSPVGDRRKIQMKARVIASTNTDLKQAVTDGKFRSDLFYRLNVIPLNVPSLRDRLEDVPVLIEYFLSQEKDEIGMSTRGALMREYHGYNWPGNVRELKNAVARMAFFAERDETVQSDHVQPYMKSMFVGGEQEDVSFATQVESEIHTCYKAEGKFFNFTELHKDYLRKVLRETRGCAMEAASIVGVSEATLYRWIRQFHINRCE</sequence>
<dbReference type="FunFam" id="3.40.50.300:FF:000006">
    <property type="entry name" value="DNA-binding transcriptional regulator NtrC"/>
    <property type="match status" value="1"/>
</dbReference>
<reference evidence="6 7" key="1">
    <citation type="journal article" date="2016" name="Nat. Commun.">
        <title>Thousands of microbial genomes shed light on interconnected biogeochemical processes in an aquifer system.</title>
        <authorList>
            <person name="Anantharaman K."/>
            <person name="Brown C.T."/>
            <person name="Hug L.A."/>
            <person name="Sharon I."/>
            <person name="Castelle C.J."/>
            <person name="Probst A.J."/>
            <person name="Thomas B.C."/>
            <person name="Singh A."/>
            <person name="Wilkins M.J."/>
            <person name="Karaoz U."/>
            <person name="Brodie E.L."/>
            <person name="Williams K.H."/>
            <person name="Hubbard S.S."/>
            <person name="Banfield J.F."/>
        </authorList>
    </citation>
    <scope>NUCLEOTIDE SEQUENCE [LARGE SCALE GENOMIC DNA]</scope>
</reference>
<dbReference type="InterPro" id="IPR058031">
    <property type="entry name" value="AAA_lid_NorR"/>
</dbReference>
<dbReference type="PROSITE" id="PS00688">
    <property type="entry name" value="SIGMA54_INTERACT_3"/>
    <property type="match status" value="1"/>
</dbReference>
<dbReference type="GO" id="GO:0005524">
    <property type="term" value="F:ATP binding"/>
    <property type="evidence" value="ECO:0007669"/>
    <property type="project" value="UniProtKB-KW"/>
</dbReference>
<dbReference type="InterPro" id="IPR025944">
    <property type="entry name" value="Sigma_54_int_dom_CS"/>
</dbReference>
<evidence type="ECO:0000259" key="5">
    <source>
        <dbReference type="PROSITE" id="PS50045"/>
    </source>
</evidence>
<dbReference type="SMART" id="SM00382">
    <property type="entry name" value="AAA"/>
    <property type="match status" value="1"/>
</dbReference>
<dbReference type="Pfam" id="PF25601">
    <property type="entry name" value="AAA_lid_14"/>
    <property type="match status" value="1"/>
</dbReference>
<comment type="caution">
    <text evidence="6">The sequence shown here is derived from an EMBL/GenBank/DDBJ whole genome shotgun (WGS) entry which is preliminary data.</text>
</comment>
<evidence type="ECO:0000256" key="3">
    <source>
        <dbReference type="ARBA" id="ARBA00023015"/>
    </source>
</evidence>
<evidence type="ECO:0000256" key="1">
    <source>
        <dbReference type="ARBA" id="ARBA00022741"/>
    </source>
</evidence>
<evidence type="ECO:0000313" key="6">
    <source>
        <dbReference type="EMBL" id="OGI95193.1"/>
    </source>
</evidence>
<keyword evidence="1" id="KW-0547">Nucleotide-binding</keyword>